<organism evidence="7 8">
    <name type="scientific">Marinitoga aeolica</name>
    <dbReference type="NCBI Taxonomy" id="2809031"/>
    <lineage>
        <taxon>Bacteria</taxon>
        <taxon>Thermotogati</taxon>
        <taxon>Thermotogota</taxon>
        <taxon>Thermotogae</taxon>
        <taxon>Petrotogales</taxon>
        <taxon>Petrotogaceae</taxon>
        <taxon>Marinitoga</taxon>
    </lineage>
</organism>
<dbReference type="SUPFAM" id="SSF55608">
    <property type="entry name" value="Homing endonucleases"/>
    <property type="match status" value="1"/>
</dbReference>
<dbReference type="PANTHER" id="PTHR37307:SF1">
    <property type="entry name" value="CELL DIVISION PROTEIN WHIA-RELATED"/>
    <property type="match status" value="1"/>
</dbReference>
<reference evidence="7 8" key="1">
    <citation type="submission" date="2021-02" db="EMBL/GenBank/DDBJ databases">
        <title>Characterization of Marinitoga sp. nov. str. BP5-C20A.</title>
        <authorList>
            <person name="Erauso G."/>
            <person name="Postec A."/>
        </authorList>
    </citation>
    <scope>NUCLEOTIDE SEQUENCE [LARGE SCALE GENOMIC DNA]</scope>
    <source>
        <strain evidence="7 8">BP5-C20A</strain>
    </source>
</reference>
<keyword evidence="2 4" id="KW-0238">DNA-binding</keyword>
<evidence type="ECO:0000256" key="4">
    <source>
        <dbReference type="HAMAP-Rule" id="MF_01420"/>
    </source>
</evidence>
<dbReference type="InterPro" id="IPR003802">
    <property type="entry name" value="Sporulation_regulator_WhiA"/>
</dbReference>
<protein>
    <recommendedName>
        <fullName evidence="4">Probable cell division protein WhiA</fullName>
    </recommendedName>
</protein>
<accession>A0ABY8PNK6</accession>
<dbReference type="Pfam" id="PF14527">
    <property type="entry name" value="LAGLIDADG_WhiA"/>
    <property type="match status" value="1"/>
</dbReference>
<dbReference type="PANTHER" id="PTHR37307">
    <property type="entry name" value="CELL DIVISION PROTEIN WHIA-RELATED"/>
    <property type="match status" value="1"/>
</dbReference>
<dbReference type="InterPro" id="IPR023054">
    <property type="entry name" value="Sporulation_regulator_WhiA_C"/>
</dbReference>
<name>A0ABY8PNK6_9BACT</name>
<evidence type="ECO:0000259" key="6">
    <source>
        <dbReference type="Pfam" id="PF14527"/>
    </source>
</evidence>
<dbReference type="InterPro" id="IPR027434">
    <property type="entry name" value="Homing_endonucl"/>
</dbReference>
<dbReference type="HAMAP" id="MF_01420">
    <property type="entry name" value="HTH_type_WhiA"/>
    <property type="match status" value="1"/>
</dbReference>
<sequence length="306" mass="35259">MSVFSEEVKLELVNSKIDYPEIELFGFIKGKGSFVIEEDNHFLKLSISSMNTLKRVYKLSKELFEEWITTYIKIEKRLKLGRMGELYFNLMHAKIIFEERNIDIFSDGVPNYIAKDPYLFGIFLRGLFLSCGSVSITKNYHFEIFSDFTELFAQMIIKNLQNLIGIKANYITKNNKIKIYIKSSKDILNVLELIGAHKSVEKISTIIKVRELKSNVSRTFNFISANATKTAESASKQIENITIILNNIGLDNLPDDLKQIALYRLENESDSLSEMAENLNISKSTLYYKMKKLEKIANDLKRGELP</sequence>
<keyword evidence="1 4" id="KW-0132">Cell division</keyword>
<dbReference type="NCBIfam" id="TIGR00647">
    <property type="entry name" value="DNA_bind_WhiA"/>
    <property type="match status" value="1"/>
</dbReference>
<dbReference type="RefSeq" id="WP_280997683.1">
    <property type="nucleotide sequence ID" value="NZ_CP069362.1"/>
</dbReference>
<dbReference type="GO" id="GO:0003677">
    <property type="term" value="F:DNA binding"/>
    <property type="evidence" value="ECO:0007669"/>
    <property type="project" value="UniProtKB-KW"/>
</dbReference>
<gene>
    <name evidence="4 7" type="primary">whiA</name>
    <name evidence="7" type="ORF">JRV97_07470</name>
</gene>
<dbReference type="InterPro" id="IPR039518">
    <property type="entry name" value="WhiA_LAGLIDADG_dom"/>
</dbReference>
<comment type="function">
    <text evidence="4">Involved in cell division and chromosome segregation.</text>
</comment>
<dbReference type="Gene3D" id="3.10.28.10">
    <property type="entry name" value="Homing endonucleases"/>
    <property type="match status" value="1"/>
</dbReference>
<evidence type="ECO:0000256" key="3">
    <source>
        <dbReference type="ARBA" id="ARBA00023306"/>
    </source>
</evidence>
<feature type="domain" description="Sporulation regulator WhiA C-terminal" evidence="5">
    <location>
        <begin position="216"/>
        <end position="297"/>
    </location>
</feature>
<dbReference type="Proteomes" id="UP001232493">
    <property type="component" value="Chromosome"/>
</dbReference>
<evidence type="ECO:0000313" key="7">
    <source>
        <dbReference type="EMBL" id="WGS64214.1"/>
    </source>
</evidence>
<dbReference type="Pfam" id="PF02650">
    <property type="entry name" value="HTH_WhiA"/>
    <property type="match status" value="1"/>
</dbReference>
<evidence type="ECO:0000313" key="8">
    <source>
        <dbReference type="Proteomes" id="UP001232493"/>
    </source>
</evidence>
<keyword evidence="3 4" id="KW-0131">Cell cycle</keyword>
<proteinExistence type="inferred from homology"/>
<evidence type="ECO:0000256" key="1">
    <source>
        <dbReference type="ARBA" id="ARBA00022618"/>
    </source>
</evidence>
<feature type="domain" description="WhiA LAGLIDADG-like" evidence="6">
    <location>
        <begin position="122"/>
        <end position="213"/>
    </location>
</feature>
<dbReference type="EMBL" id="CP069362">
    <property type="protein sequence ID" value="WGS64214.1"/>
    <property type="molecule type" value="Genomic_DNA"/>
</dbReference>
<keyword evidence="8" id="KW-1185">Reference proteome</keyword>
<comment type="similarity">
    <text evidence="4">Belongs to the WhiA family.</text>
</comment>
<evidence type="ECO:0000256" key="2">
    <source>
        <dbReference type="ARBA" id="ARBA00023125"/>
    </source>
</evidence>
<evidence type="ECO:0000259" key="5">
    <source>
        <dbReference type="Pfam" id="PF02650"/>
    </source>
</evidence>